<keyword evidence="5" id="KW-1185">Reference proteome</keyword>
<dbReference type="EMBL" id="JAPWTJ010001887">
    <property type="protein sequence ID" value="KAJ8968988.1"/>
    <property type="molecule type" value="Genomic_DNA"/>
</dbReference>
<dbReference type="PANTHER" id="PTHR12029">
    <property type="entry name" value="RNA METHYLTRANSFERASE"/>
    <property type="match status" value="1"/>
</dbReference>
<dbReference type="SUPFAM" id="SSF75217">
    <property type="entry name" value="alpha/beta knot"/>
    <property type="match status" value="1"/>
</dbReference>
<evidence type="ECO:0000256" key="1">
    <source>
        <dbReference type="ARBA" id="ARBA00022603"/>
    </source>
</evidence>
<dbReference type="InterPro" id="IPR045330">
    <property type="entry name" value="TRM3/TARBP1"/>
</dbReference>
<keyword evidence="2" id="KW-0808">Transferase</keyword>
<protein>
    <recommendedName>
        <fullName evidence="3">tRNA/rRNA methyltransferase SpoU type domain-containing protein</fullName>
    </recommendedName>
</protein>
<sequence>MCFKSLLESDLYYLGKIHLIKLRIIQLLLTIHPFIKTAQQTLIDLIMESFCVEIHQPCIRQLMQWLLFLLIKHEPDALSLIAIKIKNSSKTQPSSIAAFTMVLLFLTMSQPESFWMSTVELLLPWCMGPNFKLRVYAQMAIKSLYEEAMQRSYKEFLFKYSFLEKSIHFIIGASGQSFHDTLKSDELFFNKFNPERDYSLQTIFVDIPKLNNVTETEWENMVSNKFTSFEHIPILSENKIFAVMIIYKKKITPWKVILEEEQDNQWLDFILIASLIDKPTNLGGLARTCEVFGIKQLVLNNEKVVNDKVFKGLSMSSENWIEIIEVKGKGYCVLGAEQTSESISLNSYRFKKRTALLLGPTRNDKSSDFVTFNLSVREQKEGIPPDIIPMLDACVGNTSIWCSTFFKCTCCRSYLHMGIC</sequence>
<name>A0ABQ9IZQ4_9CUCU</name>
<feature type="domain" description="tRNA/rRNA methyltransferase SpoU type" evidence="3">
    <location>
        <begin position="269"/>
        <end position="360"/>
    </location>
</feature>
<dbReference type="InterPro" id="IPR029026">
    <property type="entry name" value="tRNA_m1G_MTases_N"/>
</dbReference>
<dbReference type="PANTHER" id="PTHR12029:SF11">
    <property type="entry name" value="METHYLTRANSFERASE TARBP1-RELATED"/>
    <property type="match status" value="1"/>
</dbReference>
<dbReference type="Proteomes" id="UP001162164">
    <property type="component" value="Unassembled WGS sequence"/>
</dbReference>
<accession>A0ABQ9IZQ4</accession>
<dbReference type="Pfam" id="PF00588">
    <property type="entry name" value="SpoU_methylase"/>
    <property type="match status" value="1"/>
</dbReference>
<keyword evidence="1" id="KW-0489">Methyltransferase</keyword>
<evidence type="ECO:0000256" key="2">
    <source>
        <dbReference type="ARBA" id="ARBA00022679"/>
    </source>
</evidence>
<dbReference type="InterPro" id="IPR001537">
    <property type="entry name" value="SpoU_MeTrfase"/>
</dbReference>
<proteinExistence type="predicted"/>
<organism evidence="4 5">
    <name type="scientific">Molorchus minor</name>
    <dbReference type="NCBI Taxonomy" id="1323400"/>
    <lineage>
        <taxon>Eukaryota</taxon>
        <taxon>Metazoa</taxon>
        <taxon>Ecdysozoa</taxon>
        <taxon>Arthropoda</taxon>
        <taxon>Hexapoda</taxon>
        <taxon>Insecta</taxon>
        <taxon>Pterygota</taxon>
        <taxon>Neoptera</taxon>
        <taxon>Endopterygota</taxon>
        <taxon>Coleoptera</taxon>
        <taxon>Polyphaga</taxon>
        <taxon>Cucujiformia</taxon>
        <taxon>Chrysomeloidea</taxon>
        <taxon>Cerambycidae</taxon>
        <taxon>Lamiinae</taxon>
        <taxon>Monochamini</taxon>
        <taxon>Molorchus</taxon>
    </lineage>
</organism>
<dbReference type="Gene3D" id="3.40.1280.10">
    <property type="match status" value="1"/>
</dbReference>
<dbReference type="InterPro" id="IPR029028">
    <property type="entry name" value="Alpha/beta_knot_MTases"/>
</dbReference>
<evidence type="ECO:0000313" key="4">
    <source>
        <dbReference type="EMBL" id="KAJ8968988.1"/>
    </source>
</evidence>
<comment type="caution">
    <text evidence="4">The sequence shown here is derived from an EMBL/GenBank/DDBJ whole genome shotgun (WGS) entry which is preliminary data.</text>
</comment>
<evidence type="ECO:0000259" key="3">
    <source>
        <dbReference type="Pfam" id="PF00588"/>
    </source>
</evidence>
<reference evidence="4" key="1">
    <citation type="journal article" date="2023" name="Insect Mol. Biol.">
        <title>Genome sequencing provides insights into the evolution of gene families encoding plant cell wall-degrading enzymes in longhorned beetles.</title>
        <authorList>
            <person name="Shin N.R."/>
            <person name="Okamura Y."/>
            <person name="Kirsch R."/>
            <person name="Pauchet Y."/>
        </authorList>
    </citation>
    <scope>NUCLEOTIDE SEQUENCE</scope>
    <source>
        <strain evidence="4">MMC_N1</strain>
    </source>
</reference>
<evidence type="ECO:0000313" key="5">
    <source>
        <dbReference type="Proteomes" id="UP001162164"/>
    </source>
</evidence>
<gene>
    <name evidence="4" type="ORF">NQ317_014490</name>
</gene>